<evidence type="ECO:0000256" key="2">
    <source>
        <dbReference type="ARBA" id="ARBA00010157"/>
    </source>
</evidence>
<dbReference type="Pfam" id="PF03176">
    <property type="entry name" value="MMPL"/>
    <property type="match status" value="2"/>
</dbReference>
<dbReference type="EMBL" id="CAXAMN010002836">
    <property type="protein sequence ID" value="CAK9001531.1"/>
    <property type="molecule type" value="Genomic_DNA"/>
</dbReference>
<feature type="transmembrane region" description="Helical" evidence="7">
    <location>
        <begin position="222"/>
        <end position="242"/>
    </location>
</feature>
<evidence type="ECO:0000256" key="7">
    <source>
        <dbReference type="SAM" id="Phobius"/>
    </source>
</evidence>
<evidence type="ECO:0000256" key="4">
    <source>
        <dbReference type="ARBA" id="ARBA00022692"/>
    </source>
</evidence>
<feature type="transmembrane region" description="Helical" evidence="7">
    <location>
        <begin position="20"/>
        <end position="46"/>
    </location>
</feature>
<evidence type="ECO:0000256" key="3">
    <source>
        <dbReference type="ARBA" id="ARBA00022475"/>
    </source>
</evidence>
<dbReference type="SUPFAM" id="SSF82866">
    <property type="entry name" value="Multidrug efflux transporter AcrB transmembrane domain"/>
    <property type="match status" value="2"/>
</dbReference>
<feature type="transmembrane region" description="Helical" evidence="7">
    <location>
        <begin position="323"/>
        <end position="344"/>
    </location>
</feature>
<evidence type="ECO:0000256" key="6">
    <source>
        <dbReference type="ARBA" id="ARBA00023136"/>
    </source>
</evidence>
<dbReference type="PANTHER" id="PTHR33406">
    <property type="entry name" value="MEMBRANE PROTEIN MJ1562-RELATED"/>
    <property type="match status" value="1"/>
</dbReference>
<evidence type="ECO:0000256" key="5">
    <source>
        <dbReference type="ARBA" id="ARBA00022989"/>
    </source>
</evidence>
<keyword evidence="5 7" id="KW-1133">Transmembrane helix</keyword>
<dbReference type="EMBL" id="CAXAMN010002825">
    <property type="protein sequence ID" value="CAK9001505.1"/>
    <property type="molecule type" value="Genomic_DNA"/>
</dbReference>
<sequence>MESSSDSDDDSITARRYKRIAWCVVLAGLLTILVGLPQVPVLLHYHQPLGFAATPDSPGILGQAELKTFFPAFAAGAEAPVVLLIRGRNGKVLTKEVEEFTARIERALTDPRAEPLHPLLLGLYASNRLGSLKLPSDLVRRKLLSKDQRSTLLVLLPTSFPSFATFREKGVNRTVFAPWLYRKQLMEFLHEMLLDGPADAEVLLTGNPVIEYERFFDRSIELLLRAELCVLPFTTMIFIWLVREVRLLVFPPLVLLCSLALSAACSVPLAKWTPLSPDVPPAMISVLLAFSLDYSLFILSRFMENHSKGVEREENAKILVCETGHTIVVSGILIAIAFFGAFALPERNLHSAGQVLGITVVCCMLVNIALSPSLLLLFGWRFVETESPDSESEREALMGKETGLLGLSGSEGETLGEEAFAKHKNWFRFMRLIERCPRGAVCLVFLIFLPLTWQLPKLHGTADIYAALPRDMPSVLAMRELAREFPGGQFDPYFVVLTGDTLISEEGYKAMLQLCGMLQNVGVDSILGPVYLLDRSVDWQTSQRWQSVLAPSEIHQTYRTVMASHVNGSAVLLEAFTDFLPRGSKGASWVRAVRQGLEIWQGEHPQFTASLSGGATLMVDAQDTVMQAVPLYLLICISLITLVVFGIFRSLLLPLRLAFALLFTLAATFGTAVVFYQTPLLHGLFPWLANYDGLCYEIVPMAVCIAIALGLDYDIFLVSRIVEFRKEGFNDPTSIVLGVANTGGIISGAGAIMALAFSGLFFSPKLLHQQFAFLLVTSVLLDTFVVRTILVPAMMLSAGDYNWWPRQMPHSRKRGPQLMAVTDAAQSKGG</sequence>
<reference evidence="10 11" key="1">
    <citation type="submission" date="2024-02" db="EMBL/GenBank/DDBJ databases">
        <authorList>
            <person name="Chen Y."/>
            <person name="Shah S."/>
            <person name="Dougan E. K."/>
            <person name="Thang M."/>
            <person name="Chan C."/>
        </authorList>
    </citation>
    <scope>NUCLEOTIDE SEQUENCE [LARGE SCALE GENOMIC DNA]</scope>
</reference>
<comment type="subcellular location">
    <subcellularLocation>
        <location evidence="1">Cell membrane</location>
        <topology evidence="1">Multi-pass membrane protein</topology>
    </subcellularLocation>
</comment>
<evidence type="ECO:0000259" key="8">
    <source>
        <dbReference type="Pfam" id="PF03176"/>
    </source>
</evidence>
<keyword evidence="4 7" id="KW-0812">Transmembrane</keyword>
<dbReference type="Gene3D" id="1.20.1640.10">
    <property type="entry name" value="Multidrug efflux transporter AcrB transmembrane domain"/>
    <property type="match status" value="2"/>
</dbReference>
<evidence type="ECO:0000256" key="1">
    <source>
        <dbReference type="ARBA" id="ARBA00004651"/>
    </source>
</evidence>
<keyword evidence="6 7" id="KW-0472">Membrane</keyword>
<keyword evidence="11" id="KW-1185">Reference proteome</keyword>
<evidence type="ECO:0000313" key="9">
    <source>
        <dbReference type="EMBL" id="CAK9001505.1"/>
    </source>
</evidence>
<dbReference type="PANTHER" id="PTHR33406:SF6">
    <property type="entry name" value="MEMBRANE PROTEIN YDGH-RELATED"/>
    <property type="match status" value="1"/>
</dbReference>
<feature type="domain" description="Membrane transport protein MMPL" evidence="8">
    <location>
        <begin position="197"/>
        <end position="424"/>
    </location>
</feature>
<feature type="transmembrane region" description="Helical" evidence="7">
    <location>
        <begin position="629"/>
        <end position="648"/>
    </location>
</feature>
<dbReference type="InterPro" id="IPR004869">
    <property type="entry name" value="MMPL_dom"/>
</dbReference>
<organism evidence="10 11">
    <name type="scientific">Durusdinium trenchii</name>
    <dbReference type="NCBI Taxonomy" id="1381693"/>
    <lineage>
        <taxon>Eukaryota</taxon>
        <taxon>Sar</taxon>
        <taxon>Alveolata</taxon>
        <taxon>Dinophyceae</taxon>
        <taxon>Suessiales</taxon>
        <taxon>Symbiodiniaceae</taxon>
        <taxon>Durusdinium</taxon>
    </lineage>
</organism>
<comment type="caution">
    <text evidence="10">The sequence shown here is derived from an EMBL/GenBank/DDBJ whole genome shotgun (WGS) entry which is preliminary data.</text>
</comment>
<keyword evidence="3" id="KW-1003">Cell membrane</keyword>
<feature type="transmembrane region" description="Helical" evidence="7">
    <location>
        <begin position="282"/>
        <end position="303"/>
    </location>
</feature>
<protein>
    <recommendedName>
        <fullName evidence="8">Membrane transport protein MMPL domain-containing protein</fullName>
    </recommendedName>
</protein>
<feature type="domain" description="Membrane transport protein MMPL" evidence="8">
    <location>
        <begin position="468"/>
        <end position="814"/>
    </location>
</feature>
<feature type="transmembrane region" description="Helical" evidence="7">
    <location>
        <begin position="698"/>
        <end position="722"/>
    </location>
</feature>
<dbReference type="Proteomes" id="UP001642484">
    <property type="component" value="Unassembled WGS sequence"/>
</dbReference>
<feature type="transmembrane region" description="Helical" evidence="7">
    <location>
        <begin position="734"/>
        <end position="764"/>
    </location>
</feature>
<evidence type="ECO:0000313" key="11">
    <source>
        <dbReference type="Proteomes" id="UP001642484"/>
    </source>
</evidence>
<name>A0ABP0IG52_9DINO</name>
<feature type="transmembrane region" description="Helical" evidence="7">
    <location>
        <begin position="655"/>
        <end position="678"/>
    </location>
</feature>
<evidence type="ECO:0000313" key="10">
    <source>
        <dbReference type="EMBL" id="CAK9001531.1"/>
    </source>
</evidence>
<feature type="transmembrane region" description="Helical" evidence="7">
    <location>
        <begin position="248"/>
        <end position="270"/>
    </location>
</feature>
<proteinExistence type="inferred from homology"/>
<feature type="transmembrane region" description="Helical" evidence="7">
    <location>
        <begin position="356"/>
        <end position="380"/>
    </location>
</feature>
<gene>
    <name evidence="9" type="ORF">CCMP2556_LOCUS6499</name>
    <name evidence="10" type="ORF">CCMP2556_LOCUS6512</name>
</gene>
<comment type="similarity">
    <text evidence="2">Belongs to the resistance-nodulation-cell division (RND) (TC 2.A.6) family. MmpL subfamily.</text>
</comment>
<accession>A0ABP0IG52</accession>
<dbReference type="InterPro" id="IPR050545">
    <property type="entry name" value="Mycobact_MmpL"/>
</dbReference>